<organism evidence="2 3">
    <name type="scientific">Oscillatoria acuminata PCC 6304</name>
    <dbReference type="NCBI Taxonomy" id="56110"/>
    <lineage>
        <taxon>Bacteria</taxon>
        <taxon>Bacillati</taxon>
        <taxon>Cyanobacteriota</taxon>
        <taxon>Cyanophyceae</taxon>
        <taxon>Oscillatoriophycideae</taxon>
        <taxon>Oscillatoriales</taxon>
        <taxon>Oscillatoriaceae</taxon>
        <taxon>Oscillatoria</taxon>
    </lineage>
</organism>
<proteinExistence type="predicted"/>
<sequence length="75" mass="8209">MFSRWRSQEAGKGVFRGNGVGTLRPTLKGVSPPNPRIADHHSEGGNVPLGPSHPLDYAKESNRHQISTFGAVFWL</sequence>
<evidence type="ECO:0000313" key="3">
    <source>
        <dbReference type="Proteomes" id="UP000010367"/>
    </source>
</evidence>
<dbReference type="HOGENOM" id="CLU_2667551_0_0_3"/>
<evidence type="ECO:0000313" key="2">
    <source>
        <dbReference type="EMBL" id="AFY82149.1"/>
    </source>
</evidence>
<protein>
    <submittedName>
        <fullName evidence="2">Uncharacterized protein</fullName>
    </submittedName>
</protein>
<reference evidence="2 3" key="1">
    <citation type="submission" date="2012-06" db="EMBL/GenBank/DDBJ databases">
        <title>Finished chromosome of genome of Oscillatoria acuminata PCC 6304.</title>
        <authorList>
            <consortium name="US DOE Joint Genome Institute"/>
            <person name="Gugger M."/>
            <person name="Coursin T."/>
            <person name="Rippka R."/>
            <person name="Tandeau De Marsac N."/>
            <person name="Huntemann M."/>
            <person name="Wei C.-L."/>
            <person name="Han J."/>
            <person name="Detter J.C."/>
            <person name="Han C."/>
            <person name="Tapia R."/>
            <person name="Davenport K."/>
            <person name="Daligault H."/>
            <person name="Erkkila T."/>
            <person name="Gu W."/>
            <person name="Munk A.C.C."/>
            <person name="Teshima H."/>
            <person name="Xu Y."/>
            <person name="Chain P."/>
            <person name="Chen A."/>
            <person name="Krypides N."/>
            <person name="Mavromatis K."/>
            <person name="Markowitz V."/>
            <person name="Szeto E."/>
            <person name="Ivanova N."/>
            <person name="Mikhailova N."/>
            <person name="Ovchinnikova G."/>
            <person name="Pagani I."/>
            <person name="Pati A."/>
            <person name="Goodwin L."/>
            <person name="Peters L."/>
            <person name="Pitluck S."/>
            <person name="Woyke T."/>
            <person name="Kerfeld C."/>
        </authorList>
    </citation>
    <scope>NUCLEOTIDE SEQUENCE [LARGE SCALE GENOMIC DNA]</scope>
    <source>
        <strain evidence="2 3">PCC 6304</strain>
    </source>
</reference>
<dbReference type="EMBL" id="CP003607">
    <property type="protein sequence ID" value="AFY82149.1"/>
    <property type="molecule type" value="Genomic_DNA"/>
</dbReference>
<gene>
    <name evidence="2" type="ORF">Oscil6304_2531</name>
</gene>
<evidence type="ECO:0000256" key="1">
    <source>
        <dbReference type="SAM" id="MobiDB-lite"/>
    </source>
</evidence>
<name>K9TJE9_9CYAN</name>
<dbReference type="AlphaFoldDB" id="K9TJE9"/>
<keyword evidence="3" id="KW-1185">Reference proteome</keyword>
<accession>K9TJE9</accession>
<dbReference type="InParanoid" id="K9TJE9"/>
<dbReference type="KEGG" id="oac:Oscil6304_2531"/>
<dbReference type="Proteomes" id="UP000010367">
    <property type="component" value="Chromosome"/>
</dbReference>
<feature type="region of interest" description="Disordered" evidence="1">
    <location>
        <begin position="1"/>
        <end position="55"/>
    </location>
</feature>